<sequence>MKFPGGACFILEVAQGDFVEQAALGHFGVFADVVGIAATVQRLGEIAHEFAALILHRADGLRLAPGRKRSHIQRRVTQQIAYAVTGGNDRTVLARDLNSSMAAVLNPGASASFTEPMQKNTQYVAAIALYRAPGTDGAWKRVIGKKKLDPKKPLKLELVANQLRIAGDDGGQTAKE</sequence>
<dbReference type="AlphaFoldDB" id="A0A8T6Z7K6"/>
<proteinExistence type="predicted"/>
<keyword evidence="2" id="KW-1185">Reference proteome</keyword>
<dbReference type="Pfam" id="PF12790">
    <property type="entry name" value="T6SS-SciN"/>
    <property type="match status" value="1"/>
</dbReference>
<reference evidence="1" key="2">
    <citation type="submission" date="2020-04" db="EMBL/GenBank/DDBJ databases">
        <authorList>
            <person name="Alexandrino P."/>
            <person name="Mendonca T."/>
            <person name="Guaman L."/>
            <person name="Cherix J."/>
            <person name="Lozano-Sakalauskas G."/>
            <person name="Fujita A."/>
            <person name="Filho E.R."/>
            <person name="Long P."/>
            <person name="Padilla G."/>
            <person name="Taciro M.K."/>
            <person name="Gomez J.G."/>
            <person name="Silva L.F."/>
            <person name="Torres M."/>
        </authorList>
    </citation>
    <scope>NUCLEOTIDE SEQUENCE</scope>
    <source>
        <strain evidence="1">LMG 19450</strain>
    </source>
</reference>
<accession>A0A8T6Z7K6</accession>
<reference evidence="1" key="1">
    <citation type="journal article" date="2015" name="Genome Announc.">
        <title>Draft Genome Sequence of the Polyhydroxyalkanoate-Producing Bacterium Burkholderia sacchari LMG 19450 Isolated from Brazilian Sugarcane Plantation Soil.</title>
        <authorList>
            <person name="Alexandrino P.M."/>
            <person name="Mendonca T.T."/>
            <person name="Guaman Bautista L.P."/>
            <person name="Cherix J."/>
            <person name="Lozano-Sakalauskas G.C."/>
            <person name="Fujita A."/>
            <person name="Ramos Filho E."/>
            <person name="Long P."/>
            <person name="Padilla G."/>
            <person name="Taciro M.K."/>
            <person name="Gomez J.G."/>
            <person name="Silva L.F."/>
        </authorList>
    </citation>
    <scope>NUCLEOTIDE SEQUENCE</scope>
    <source>
        <strain evidence="1">LMG 19450</strain>
    </source>
</reference>
<protein>
    <submittedName>
        <fullName evidence="1">Type VI secretion lipoprotein TssJ</fullName>
    </submittedName>
</protein>
<organism evidence="1 2">
    <name type="scientific">Paraburkholderia sacchari</name>
    <dbReference type="NCBI Taxonomy" id="159450"/>
    <lineage>
        <taxon>Bacteria</taxon>
        <taxon>Pseudomonadati</taxon>
        <taxon>Pseudomonadota</taxon>
        <taxon>Betaproteobacteria</taxon>
        <taxon>Burkholderiales</taxon>
        <taxon>Burkholderiaceae</taxon>
        <taxon>Paraburkholderia</taxon>
    </lineage>
</organism>
<dbReference type="InterPro" id="IPR017734">
    <property type="entry name" value="T6SS_SciN"/>
</dbReference>
<gene>
    <name evidence="1" type="ORF">NH14_006705</name>
</gene>
<evidence type="ECO:0000313" key="2">
    <source>
        <dbReference type="Proteomes" id="UP000030460"/>
    </source>
</evidence>
<name>A0A8T6Z7K6_9BURK</name>
<dbReference type="OrthoDB" id="7021080at2"/>
<dbReference type="InterPro" id="IPR038706">
    <property type="entry name" value="Type_VI_SciN-like_sf"/>
</dbReference>
<dbReference type="Proteomes" id="UP000030460">
    <property type="component" value="Unassembled WGS sequence"/>
</dbReference>
<dbReference type="Gene3D" id="2.60.40.4150">
    <property type="entry name" value="Type VI secretion system, lipoprotein SciN"/>
    <property type="match status" value="1"/>
</dbReference>
<dbReference type="EMBL" id="JTDB02000001">
    <property type="protein sequence ID" value="NLP60846.1"/>
    <property type="molecule type" value="Genomic_DNA"/>
</dbReference>
<keyword evidence="1" id="KW-0449">Lipoprotein</keyword>
<comment type="caution">
    <text evidence="1">The sequence shown here is derived from an EMBL/GenBank/DDBJ whole genome shotgun (WGS) entry which is preliminary data.</text>
</comment>
<evidence type="ECO:0000313" key="1">
    <source>
        <dbReference type="EMBL" id="NLP60846.1"/>
    </source>
</evidence>